<organism evidence="1 2">
    <name type="scientific">Bacillus phage vB_BcM_Sam46</name>
    <dbReference type="NCBI Taxonomy" id="2719179"/>
    <lineage>
        <taxon>Viruses</taxon>
        <taxon>Duplodnaviria</taxon>
        <taxon>Heunggongvirae</taxon>
        <taxon>Uroviricota</taxon>
        <taxon>Caudoviricetes</taxon>
        <taxon>Samaravirus</taxon>
        <taxon>Samaravirus sam46</taxon>
    </lineage>
</organism>
<accession>A0A6G9L8E2</accession>
<evidence type="ECO:0000313" key="2">
    <source>
        <dbReference type="Proteomes" id="UP000502921"/>
    </source>
</evidence>
<name>A0A6G9L8E2_9CAUD</name>
<reference evidence="1 2" key="1">
    <citation type="submission" date="2019-10" db="EMBL/GenBank/DDBJ databases">
        <authorList>
            <person name="Piligrimova E."/>
            <person name="Kazantseva O."/>
            <person name="Shadrin A."/>
            <person name="Zagorodny V."/>
        </authorList>
    </citation>
    <scope>NUCLEOTIDE SEQUENCE [LARGE SCALE GENOMIC DNA]</scope>
</reference>
<dbReference type="Proteomes" id="UP000502921">
    <property type="component" value="Segment"/>
</dbReference>
<gene>
    <name evidence="1" type="ORF">Sam46_gp38</name>
</gene>
<protein>
    <submittedName>
        <fullName evidence="1">Uncharacterized protein</fullName>
    </submittedName>
</protein>
<sequence length="47" mass="6053">MFKRLINKLLQGQTWTYWALKANRDIREHKRRKRAYKRRRDARGRFY</sequence>
<dbReference type="EMBL" id="MN604698">
    <property type="protein sequence ID" value="QIQ61239.1"/>
    <property type="molecule type" value="Genomic_DNA"/>
</dbReference>
<proteinExistence type="predicted"/>
<evidence type="ECO:0000313" key="1">
    <source>
        <dbReference type="EMBL" id="QIQ61239.1"/>
    </source>
</evidence>
<keyword evidence="2" id="KW-1185">Reference proteome</keyword>